<reference evidence="6" key="1">
    <citation type="journal article" date="2020" name="Nat. Commun.">
        <title>Genome assembly of wild tea tree DASZ reveals pedigree and selection history of tea varieties.</title>
        <authorList>
            <person name="Zhang W."/>
            <person name="Zhang Y."/>
            <person name="Qiu H."/>
            <person name="Guo Y."/>
            <person name="Wan H."/>
            <person name="Zhang X."/>
            <person name="Scossa F."/>
            <person name="Alseekh S."/>
            <person name="Zhang Q."/>
            <person name="Wang P."/>
            <person name="Xu L."/>
            <person name="Schmidt M.H."/>
            <person name="Jia X."/>
            <person name="Li D."/>
            <person name="Zhu A."/>
            <person name="Guo F."/>
            <person name="Chen W."/>
            <person name="Ni D."/>
            <person name="Usadel B."/>
            <person name="Fernie A.R."/>
            <person name="Wen W."/>
        </authorList>
    </citation>
    <scope>NUCLEOTIDE SEQUENCE [LARGE SCALE GENOMIC DNA]</scope>
    <source>
        <strain evidence="6">cv. G240</strain>
    </source>
</reference>
<comment type="caution">
    <text evidence="5">The sequence shown here is derived from an EMBL/GenBank/DDBJ whole genome shotgun (WGS) entry which is preliminary data.</text>
</comment>
<keyword evidence="2" id="KW-0223">Dioxygenase</keyword>
<sequence length="170" mass="19083">MQTWRELIDTCTIVIWVASVLHAAVNCGRYPYAGYLPNRPTISRRLMPKPGNPEYKELVSSPKKAFLKTIIAQLQTLLGISLIEILLRHSADEVYLGQRDSAKWTTNKRPSAAFGRFGKKSREIEEMIIKMNNDEKLKNRVGPVKVPYTLLFPTNEGGLTGKGIPNSVSI</sequence>
<dbReference type="InterPro" id="IPR000907">
    <property type="entry name" value="LipOase"/>
</dbReference>
<dbReference type="GO" id="GO:0034440">
    <property type="term" value="P:lipid oxidation"/>
    <property type="evidence" value="ECO:0007669"/>
    <property type="project" value="InterPro"/>
</dbReference>
<dbReference type="PANTHER" id="PTHR11771">
    <property type="entry name" value="LIPOXYGENASE"/>
    <property type="match status" value="1"/>
</dbReference>
<dbReference type="Gene3D" id="1.20.245.10">
    <property type="entry name" value="Lipoxygenase-1, Domain 5"/>
    <property type="match status" value="1"/>
</dbReference>
<proteinExistence type="predicted"/>
<dbReference type="InterPro" id="IPR013819">
    <property type="entry name" value="LipOase_C"/>
</dbReference>
<dbReference type="InterPro" id="IPR036226">
    <property type="entry name" value="LipOase_C_sf"/>
</dbReference>
<dbReference type="GO" id="GO:0046872">
    <property type="term" value="F:metal ion binding"/>
    <property type="evidence" value="ECO:0007669"/>
    <property type="project" value="UniProtKB-KW"/>
</dbReference>
<keyword evidence="6" id="KW-1185">Reference proteome</keyword>
<dbReference type="Pfam" id="PF00305">
    <property type="entry name" value="Lipoxygenase"/>
    <property type="match status" value="1"/>
</dbReference>
<name>A0A7J7HJ19_CAMSI</name>
<evidence type="ECO:0000259" key="4">
    <source>
        <dbReference type="PROSITE" id="PS51393"/>
    </source>
</evidence>
<dbReference type="PROSITE" id="PS51393">
    <property type="entry name" value="LIPOXYGENASE_3"/>
    <property type="match status" value="1"/>
</dbReference>
<dbReference type="Proteomes" id="UP000593564">
    <property type="component" value="Unassembled WGS sequence"/>
</dbReference>
<evidence type="ECO:0000256" key="1">
    <source>
        <dbReference type="ARBA" id="ARBA00022723"/>
    </source>
</evidence>
<dbReference type="GO" id="GO:0016702">
    <property type="term" value="F:oxidoreductase activity, acting on single donors with incorporation of molecular oxygen, incorporation of two atoms of oxygen"/>
    <property type="evidence" value="ECO:0007669"/>
    <property type="project" value="InterPro"/>
</dbReference>
<dbReference type="AlphaFoldDB" id="A0A7J7HJ19"/>
<keyword evidence="1" id="KW-0479">Metal-binding</keyword>
<dbReference type="EMBL" id="JACBKZ010000004">
    <property type="protein sequence ID" value="KAF5952221.1"/>
    <property type="molecule type" value="Genomic_DNA"/>
</dbReference>
<accession>A0A7J7HJ19</accession>
<protein>
    <recommendedName>
        <fullName evidence="4">Lipoxygenase domain-containing protein</fullName>
    </recommendedName>
</protein>
<evidence type="ECO:0000256" key="2">
    <source>
        <dbReference type="ARBA" id="ARBA00022964"/>
    </source>
</evidence>
<evidence type="ECO:0000313" key="5">
    <source>
        <dbReference type="EMBL" id="KAF5952221.1"/>
    </source>
</evidence>
<organism evidence="5 6">
    <name type="scientific">Camellia sinensis</name>
    <name type="common">Tea plant</name>
    <name type="synonym">Thea sinensis</name>
    <dbReference type="NCBI Taxonomy" id="4442"/>
    <lineage>
        <taxon>Eukaryota</taxon>
        <taxon>Viridiplantae</taxon>
        <taxon>Streptophyta</taxon>
        <taxon>Embryophyta</taxon>
        <taxon>Tracheophyta</taxon>
        <taxon>Spermatophyta</taxon>
        <taxon>Magnoliopsida</taxon>
        <taxon>eudicotyledons</taxon>
        <taxon>Gunneridae</taxon>
        <taxon>Pentapetalae</taxon>
        <taxon>asterids</taxon>
        <taxon>Ericales</taxon>
        <taxon>Theaceae</taxon>
        <taxon>Camellia</taxon>
    </lineage>
</organism>
<feature type="domain" description="Lipoxygenase" evidence="4">
    <location>
        <begin position="1"/>
        <end position="170"/>
    </location>
</feature>
<dbReference type="SUPFAM" id="SSF48484">
    <property type="entry name" value="Lipoxigenase"/>
    <property type="match status" value="1"/>
</dbReference>
<evidence type="ECO:0000256" key="3">
    <source>
        <dbReference type="ARBA" id="ARBA00023002"/>
    </source>
</evidence>
<reference evidence="5 6" key="2">
    <citation type="submission" date="2020-07" db="EMBL/GenBank/DDBJ databases">
        <title>Genome assembly of wild tea tree DASZ reveals pedigree and selection history of tea varieties.</title>
        <authorList>
            <person name="Zhang W."/>
        </authorList>
    </citation>
    <scope>NUCLEOTIDE SEQUENCE [LARGE SCALE GENOMIC DNA]</scope>
    <source>
        <strain evidence="6">cv. G240</strain>
        <tissue evidence="5">Leaf</tissue>
    </source>
</reference>
<evidence type="ECO:0000313" key="6">
    <source>
        <dbReference type="Proteomes" id="UP000593564"/>
    </source>
</evidence>
<gene>
    <name evidence="5" type="ORF">HYC85_010165</name>
</gene>
<keyword evidence="3" id="KW-0560">Oxidoreductase</keyword>